<dbReference type="GO" id="GO:0046872">
    <property type="term" value="F:metal ion binding"/>
    <property type="evidence" value="ECO:0007669"/>
    <property type="project" value="UniProtKB-KW"/>
</dbReference>
<evidence type="ECO:0000256" key="2">
    <source>
        <dbReference type="PIRSR" id="PIRSR600760-2"/>
    </source>
</evidence>
<feature type="non-terminal residue" evidence="3">
    <location>
        <position position="182"/>
    </location>
</feature>
<name>A0A836E7I2_9HYME</name>
<organism evidence="3 4">
    <name type="scientific">Acromyrmex insinuator</name>
    <dbReference type="NCBI Taxonomy" id="230686"/>
    <lineage>
        <taxon>Eukaryota</taxon>
        <taxon>Metazoa</taxon>
        <taxon>Ecdysozoa</taxon>
        <taxon>Arthropoda</taxon>
        <taxon>Hexapoda</taxon>
        <taxon>Insecta</taxon>
        <taxon>Pterygota</taxon>
        <taxon>Neoptera</taxon>
        <taxon>Endopterygota</taxon>
        <taxon>Hymenoptera</taxon>
        <taxon>Apocrita</taxon>
        <taxon>Aculeata</taxon>
        <taxon>Formicoidea</taxon>
        <taxon>Formicidae</taxon>
        <taxon>Myrmicinae</taxon>
        <taxon>Acromyrmex</taxon>
    </lineage>
</organism>
<dbReference type="AlphaFoldDB" id="A0A836E7I2"/>
<gene>
    <name evidence="3" type="primary">Ttx7</name>
    <name evidence="3" type="ORF">G6Z75_0003266</name>
</gene>
<reference evidence="3" key="1">
    <citation type="submission" date="2020-02" db="EMBL/GenBank/DDBJ databases">
        <title>Relaxed selection underlies rapid genomic changes in the transitions from sociality to social parasitism in ants.</title>
        <authorList>
            <person name="Bi X."/>
        </authorList>
    </citation>
    <scope>NUCLEOTIDE SEQUENCE</scope>
    <source>
        <strain evidence="3">BGI-DK2013a</strain>
        <tissue evidence="3">Whole body</tissue>
    </source>
</reference>
<dbReference type="GO" id="GO:0007165">
    <property type="term" value="P:signal transduction"/>
    <property type="evidence" value="ECO:0007669"/>
    <property type="project" value="TreeGrafter"/>
</dbReference>
<dbReference type="EMBL" id="JAANHZ010000770">
    <property type="protein sequence ID" value="KAG5307131.1"/>
    <property type="molecule type" value="Genomic_DNA"/>
</dbReference>
<comment type="similarity">
    <text evidence="1">Belongs to the inositol monophosphatase superfamily.</text>
</comment>
<evidence type="ECO:0000313" key="4">
    <source>
        <dbReference type="Proteomes" id="UP000667349"/>
    </source>
</evidence>
<dbReference type="PANTHER" id="PTHR20854:SF4">
    <property type="entry name" value="INOSITOL-1-MONOPHOSPHATASE-RELATED"/>
    <property type="match status" value="1"/>
</dbReference>
<proteinExistence type="inferred from homology"/>
<feature type="binding site" evidence="2">
    <location>
        <position position="125"/>
    </location>
    <ligand>
        <name>Mg(2+)</name>
        <dbReference type="ChEBI" id="CHEBI:18420"/>
        <label>1</label>
        <note>catalytic</note>
    </ligand>
</feature>
<sequence>MTHEFTLSSSFFSFPVWHATRYRAESRVVTIQGGKLYIRSDAVAIYSLPPFELTKMSTQKELYYCYDFILDFTIKSEKILKCGEDEKVIYNKNEENFVINYNQQIEKLFIDSLSKEFSNHRIIAEETVFAMQKMPELTDAPTWFLDPIDGTDVLLKPWDVAAETLLIREAGGIVIDSKGTIT</sequence>
<dbReference type="GO" id="GO:0008934">
    <property type="term" value="F:inositol monophosphate 1-phosphatase activity"/>
    <property type="evidence" value="ECO:0007669"/>
    <property type="project" value="TreeGrafter"/>
</dbReference>
<dbReference type="GO" id="GO:0006020">
    <property type="term" value="P:inositol metabolic process"/>
    <property type="evidence" value="ECO:0007669"/>
    <property type="project" value="TreeGrafter"/>
</dbReference>
<comment type="caution">
    <text evidence="3">The sequence shown here is derived from an EMBL/GenBank/DDBJ whole genome shotgun (WGS) entry which is preliminary data.</text>
</comment>
<evidence type="ECO:0000313" key="3">
    <source>
        <dbReference type="EMBL" id="KAG5307131.1"/>
    </source>
</evidence>
<accession>A0A836E7I2</accession>
<protein>
    <submittedName>
        <fullName evidence="3">IMPA1 monophosphatase</fullName>
    </submittedName>
</protein>
<dbReference type="InterPro" id="IPR000760">
    <property type="entry name" value="Inositol_monophosphatase-like"/>
</dbReference>
<keyword evidence="2" id="KW-0460">Magnesium</keyword>
<feature type="non-terminal residue" evidence="3">
    <location>
        <position position="1"/>
    </location>
</feature>
<comment type="cofactor">
    <cofactor evidence="2">
        <name>Mg(2+)</name>
        <dbReference type="ChEBI" id="CHEBI:18420"/>
    </cofactor>
</comment>
<dbReference type="Pfam" id="PF00459">
    <property type="entry name" value="Inositol_P"/>
    <property type="match status" value="1"/>
</dbReference>
<evidence type="ECO:0000256" key="1">
    <source>
        <dbReference type="ARBA" id="ARBA00009759"/>
    </source>
</evidence>
<keyword evidence="2" id="KW-0479">Metal-binding</keyword>
<feature type="binding site" evidence="2">
    <location>
        <position position="148"/>
    </location>
    <ligand>
        <name>Mg(2+)</name>
        <dbReference type="ChEBI" id="CHEBI:18420"/>
        <label>1</label>
        <note>catalytic</note>
    </ligand>
</feature>
<feature type="binding site" evidence="2">
    <location>
        <position position="146"/>
    </location>
    <ligand>
        <name>Mg(2+)</name>
        <dbReference type="ChEBI" id="CHEBI:18420"/>
        <label>1</label>
        <note>catalytic</note>
    </ligand>
</feature>
<dbReference type="PANTHER" id="PTHR20854">
    <property type="entry name" value="INOSITOL MONOPHOSPHATASE"/>
    <property type="match status" value="1"/>
</dbReference>
<feature type="binding site" evidence="2">
    <location>
        <position position="149"/>
    </location>
    <ligand>
        <name>Mg(2+)</name>
        <dbReference type="ChEBI" id="CHEBI:18420"/>
        <label>1</label>
        <note>catalytic</note>
    </ligand>
</feature>
<dbReference type="Proteomes" id="UP000667349">
    <property type="component" value="Unassembled WGS sequence"/>
</dbReference>
<keyword evidence="4" id="KW-1185">Reference proteome</keyword>
<dbReference type="Gene3D" id="3.30.540.10">
    <property type="entry name" value="Fructose-1,6-Bisphosphatase, subunit A, domain 1"/>
    <property type="match status" value="1"/>
</dbReference>
<dbReference type="SUPFAM" id="SSF56655">
    <property type="entry name" value="Carbohydrate phosphatase"/>
    <property type="match status" value="2"/>
</dbReference>